<dbReference type="EMBL" id="JAEVFJ010000003">
    <property type="protein sequence ID" value="KAH8106293.1"/>
    <property type="molecule type" value="Genomic_DNA"/>
</dbReference>
<proteinExistence type="inferred from homology"/>
<evidence type="ECO:0000313" key="13">
    <source>
        <dbReference type="EMBL" id="KAH8106293.1"/>
    </source>
</evidence>
<dbReference type="Proteomes" id="UP000813824">
    <property type="component" value="Unassembled WGS sequence"/>
</dbReference>
<evidence type="ECO:0000256" key="9">
    <source>
        <dbReference type="ARBA" id="ARBA00040502"/>
    </source>
</evidence>
<comment type="caution">
    <text evidence="13">The sequence shown here is derived from an EMBL/GenBank/DDBJ whole genome shotgun (WGS) entry which is preliminary data.</text>
</comment>
<evidence type="ECO:0000256" key="10">
    <source>
        <dbReference type="ARBA" id="ARBA00041760"/>
    </source>
</evidence>
<keyword evidence="4" id="KW-0862">Zinc</keyword>
<comment type="cofactor">
    <cofactor evidence="5">
        <name>1D-myo-inositol hexakisphosphate</name>
        <dbReference type="ChEBI" id="CHEBI:58130"/>
    </cofactor>
</comment>
<dbReference type="GO" id="GO:0043829">
    <property type="term" value="F:tRNA-specific adenosine-37 deaminase activity"/>
    <property type="evidence" value="ECO:0007669"/>
    <property type="project" value="UniProtKB-EC"/>
</dbReference>
<evidence type="ECO:0000256" key="7">
    <source>
        <dbReference type="ARBA" id="ARBA00038326"/>
    </source>
</evidence>
<evidence type="ECO:0000313" key="14">
    <source>
        <dbReference type="Proteomes" id="UP000813824"/>
    </source>
</evidence>
<evidence type="ECO:0000256" key="5">
    <source>
        <dbReference type="ARBA" id="ARBA00037026"/>
    </source>
</evidence>
<dbReference type="EC" id="3.5.4.34" evidence="8"/>
<evidence type="ECO:0000256" key="2">
    <source>
        <dbReference type="ARBA" id="ARBA00022723"/>
    </source>
</evidence>
<keyword evidence="1" id="KW-0819">tRNA processing</keyword>
<evidence type="ECO:0000256" key="8">
    <source>
        <dbReference type="ARBA" id="ARBA00038940"/>
    </source>
</evidence>
<keyword evidence="3" id="KW-0378">Hydrolase</keyword>
<evidence type="ECO:0000256" key="4">
    <source>
        <dbReference type="ARBA" id="ARBA00022833"/>
    </source>
</evidence>
<dbReference type="Pfam" id="PF02137">
    <property type="entry name" value="A_deamin"/>
    <property type="match status" value="1"/>
</dbReference>
<dbReference type="PANTHER" id="PTHR46516:SF1">
    <property type="entry name" value="TRNA-SPECIFIC ADENOSINE DEAMINASE 1"/>
    <property type="match status" value="1"/>
</dbReference>
<name>A0A8K0UWW0_9AGAR</name>
<organism evidence="13 14">
    <name type="scientific">Cristinia sonorae</name>
    <dbReference type="NCBI Taxonomy" id="1940300"/>
    <lineage>
        <taxon>Eukaryota</taxon>
        <taxon>Fungi</taxon>
        <taxon>Dikarya</taxon>
        <taxon>Basidiomycota</taxon>
        <taxon>Agaricomycotina</taxon>
        <taxon>Agaricomycetes</taxon>
        <taxon>Agaricomycetidae</taxon>
        <taxon>Agaricales</taxon>
        <taxon>Pleurotineae</taxon>
        <taxon>Stephanosporaceae</taxon>
        <taxon>Cristinia</taxon>
    </lineage>
</organism>
<dbReference type="PROSITE" id="PS50141">
    <property type="entry name" value="A_DEAMIN_EDITASE"/>
    <property type="match status" value="1"/>
</dbReference>
<comment type="similarity">
    <text evidence="7">Belongs to the ADAT1 family.</text>
</comment>
<evidence type="ECO:0000256" key="3">
    <source>
        <dbReference type="ARBA" id="ARBA00022801"/>
    </source>
</evidence>
<evidence type="ECO:0000259" key="12">
    <source>
        <dbReference type="PROSITE" id="PS50141"/>
    </source>
</evidence>
<comment type="function">
    <text evidence="6">Specifically deaminates adenosine-37 to inosine in tRNA-Ala.</text>
</comment>
<accession>A0A8K0UWW0</accession>
<dbReference type="AlphaFoldDB" id="A0A8K0UWW0"/>
<dbReference type="PANTHER" id="PTHR46516">
    <property type="entry name" value="TRNA-SPECIFIC ADENOSINE DEAMINASE 1"/>
    <property type="match status" value="1"/>
</dbReference>
<dbReference type="SMART" id="SM00552">
    <property type="entry name" value="ADEAMc"/>
    <property type="match status" value="1"/>
</dbReference>
<dbReference type="OrthoDB" id="10268011at2759"/>
<protein>
    <recommendedName>
        <fullName evidence="9">tRNA-specific adenosine deaminase 1</fullName>
        <ecNumber evidence="8">3.5.4.34</ecNumber>
    </recommendedName>
    <alternativeName>
        <fullName evidence="10">tRNA-specific adenosine-37 deaminase</fullName>
    </alternativeName>
</protein>
<reference evidence="13" key="1">
    <citation type="journal article" date="2021" name="New Phytol.">
        <title>Evolutionary innovations through gain and loss of genes in the ectomycorrhizal Boletales.</title>
        <authorList>
            <person name="Wu G."/>
            <person name="Miyauchi S."/>
            <person name="Morin E."/>
            <person name="Kuo A."/>
            <person name="Drula E."/>
            <person name="Varga T."/>
            <person name="Kohler A."/>
            <person name="Feng B."/>
            <person name="Cao Y."/>
            <person name="Lipzen A."/>
            <person name="Daum C."/>
            <person name="Hundley H."/>
            <person name="Pangilinan J."/>
            <person name="Johnson J."/>
            <person name="Barry K."/>
            <person name="LaButti K."/>
            <person name="Ng V."/>
            <person name="Ahrendt S."/>
            <person name="Min B."/>
            <person name="Choi I.G."/>
            <person name="Park H."/>
            <person name="Plett J.M."/>
            <person name="Magnuson J."/>
            <person name="Spatafora J.W."/>
            <person name="Nagy L.G."/>
            <person name="Henrissat B."/>
            <person name="Grigoriev I.V."/>
            <person name="Yang Z.L."/>
            <person name="Xu J."/>
            <person name="Martin F.M."/>
        </authorList>
    </citation>
    <scope>NUCLEOTIDE SEQUENCE</scope>
    <source>
        <strain evidence="13">KKN 215</strain>
    </source>
</reference>
<feature type="domain" description="A to I editase" evidence="12">
    <location>
        <begin position="51"/>
        <end position="383"/>
    </location>
</feature>
<dbReference type="GO" id="GO:0003723">
    <property type="term" value="F:RNA binding"/>
    <property type="evidence" value="ECO:0007669"/>
    <property type="project" value="InterPro"/>
</dbReference>
<dbReference type="InterPro" id="IPR002466">
    <property type="entry name" value="A_deamin"/>
</dbReference>
<evidence type="ECO:0000256" key="6">
    <source>
        <dbReference type="ARBA" id="ARBA00037784"/>
    </source>
</evidence>
<sequence length="409" mass="45293">MSNGVVDPDDVARVILALYSRLAFNPPPRQFTILAAFALCEEGTSTIKVISLGTGSKCLPAIRLCKEGDALHDSHAEVIARRGAMRWLMEEVDRACRVHSAGTNAILSPWLQRLSDGKYALRDGVKLILYVSTVPCGDASTRFLASFQDPEMAALKDSSQFPTVAPGVASRGRDNYSLFGVLRTKPGRADSPPTLSMSCSDKIASWNILGIQGALGSKFLYPVYVSDVVIGEVAPDVRETVREDCERAFWGRLERIENLPSVYRLNRPTVCFTSLPFEHSRVSLQTKGALTSCNESLCWTADSTKPQEILINGIKRGISPKNQHNPKFRPLLSKLAFFNLYLSLLSEHAECDKSDENVSRKASTTYYETKQAMSEYQVCKTALLGPEGLFRGWVKTGPQWERFDQDGRV</sequence>
<keyword evidence="2" id="KW-0479">Metal-binding</keyword>
<dbReference type="GO" id="GO:0046872">
    <property type="term" value="F:metal ion binding"/>
    <property type="evidence" value="ECO:0007669"/>
    <property type="project" value="UniProtKB-KW"/>
</dbReference>
<comment type="catalytic activity">
    <reaction evidence="11">
        <text>adenosine(37) in tRNA(Ala) + H2O + H(+) = inosine(37) in tRNA(Ala) + NH4(+)</text>
        <dbReference type="Rhea" id="RHEA:50968"/>
        <dbReference type="Rhea" id="RHEA-COMP:12855"/>
        <dbReference type="Rhea" id="RHEA-COMP:12856"/>
        <dbReference type="ChEBI" id="CHEBI:15377"/>
        <dbReference type="ChEBI" id="CHEBI:15378"/>
        <dbReference type="ChEBI" id="CHEBI:28938"/>
        <dbReference type="ChEBI" id="CHEBI:74411"/>
        <dbReference type="ChEBI" id="CHEBI:82852"/>
        <dbReference type="EC" id="3.5.4.34"/>
    </reaction>
</comment>
<gene>
    <name evidence="13" type="ORF">BXZ70DRAFT_919025</name>
</gene>
<dbReference type="GO" id="GO:0008033">
    <property type="term" value="P:tRNA processing"/>
    <property type="evidence" value="ECO:0007669"/>
    <property type="project" value="UniProtKB-KW"/>
</dbReference>
<evidence type="ECO:0000256" key="11">
    <source>
        <dbReference type="ARBA" id="ARBA00047635"/>
    </source>
</evidence>
<evidence type="ECO:0000256" key="1">
    <source>
        <dbReference type="ARBA" id="ARBA00022694"/>
    </source>
</evidence>
<keyword evidence="14" id="KW-1185">Reference proteome</keyword>